<feature type="domain" description="Amidohydrolase-related" evidence="1">
    <location>
        <begin position="328"/>
        <end position="432"/>
    </location>
</feature>
<evidence type="ECO:0000313" key="3">
    <source>
        <dbReference type="Proteomes" id="UP000824083"/>
    </source>
</evidence>
<accession>A0A9D1IKR0</accession>
<dbReference type="SUPFAM" id="SSF51556">
    <property type="entry name" value="Metallo-dependent hydrolases"/>
    <property type="match status" value="1"/>
</dbReference>
<dbReference type="InterPro" id="IPR032466">
    <property type="entry name" value="Metal_Hydrolase"/>
</dbReference>
<dbReference type="Gene3D" id="2.30.40.10">
    <property type="entry name" value="Urease, subunit C, domain 1"/>
    <property type="match status" value="2"/>
</dbReference>
<reference evidence="2" key="1">
    <citation type="submission" date="2020-10" db="EMBL/GenBank/DDBJ databases">
        <authorList>
            <person name="Gilroy R."/>
        </authorList>
    </citation>
    <scope>NUCLEOTIDE SEQUENCE</scope>
    <source>
        <strain evidence="2">7463</strain>
    </source>
</reference>
<dbReference type="SUPFAM" id="SSF51338">
    <property type="entry name" value="Composite domain of metallo-dependent hydrolases"/>
    <property type="match status" value="1"/>
</dbReference>
<dbReference type="AlphaFoldDB" id="A0A9D1IKR0"/>
<dbReference type="PANTHER" id="PTHR42717">
    <property type="entry name" value="DIHYDROOROTASE-RELATED"/>
    <property type="match status" value="1"/>
</dbReference>
<evidence type="ECO:0000259" key="1">
    <source>
        <dbReference type="Pfam" id="PF01979"/>
    </source>
</evidence>
<gene>
    <name evidence="2" type="ORF">IAC56_06305</name>
</gene>
<comment type="caution">
    <text evidence="2">The sequence shown here is derived from an EMBL/GenBank/DDBJ whole genome shotgun (WGS) entry which is preliminary data.</text>
</comment>
<protein>
    <submittedName>
        <fullName evidence="2">Amidohydrolase family protein</fullName>
    </submittedName>
</protein>
<dbReference type="InterPro" id="IPR020043">
    <property type="entry name" value="Deacetylase_Atu3266-like"/>
</dbReference>
<dbReference type="Pfam" id="PF01979">
    <property type="entry name" value="Amidohydro_1"/>
    <property type="match status" value="1"/>
</dbReference>
<reference evidence="2" key="2">
    <citation type="journal article" date="2021" name="PeerJ">
        <title>Extensive microbial diversity within the chicken gut microbiome revealed by metagenomics and culture.</title>
        <authorList>
            <person name="Gilroy R."/>
            <person name="Ravi A."/>
            <person name="Getino M."/>
            <person name="Pursley I."/>
            <person name="Horton D.L."/>
            <person name="Alikhan N.F."/>
            <person name="Baker D."/>
            <person name="Gharbi K."/>
            <person name="Hall N."/>
            <person name="Watson M."/>
            <person name="Adriaenssens E.M."/>
            <person name="Foster-Nyarko E."/>
            <person name="Jarju S."/>
            <person name="Secka A."/>
            <person name="Antonio M."/>
            <person name="Oren A."/>
            <person name="Chaudhuri R.R."/>
            <person name="La Ragione R."/>
            <person name="Hildebrand F."/>
            <person name="Pallen M.J."/>
        </authorList>
    </citation>
    <scope>NUCLEOTIDE SEQUENCE</scope>
    <source>
        <strain evidence="2">7463</strain>
    </source>
</reference>
<evidence type="ECO:0000313" key="2">
    <source>
        <dbReference type="EMBL" id="HIU37867.1"/>
    </source>
</evidence>
<organism evidence="2 3">
    <name type="scientific">Candidatus Aphodousia faecigallinarum</name>
    <dbReference type="NCBI Taxonomy" id="2840677"/>
    <lineage>
        <taxon>Bacteria</taxon>
        <taxon>Pseudomonadati</taxon>
        <taxon>Pseudomonadota</taxon>
        <taxon>Betaproteobacteria</taxon>
        <taxon>Burkholderiales</taxon>
        <taxon>Sutterellaceae</taxon>
        <taxon>Sutterellaceae incertae sedis</taxon>
        <taxon>Candidatus Aphodousia</taxon>
    </lineage>
</organism>
<dbReference type="InterPro" id="IPR006680">
    <property type="entry name" value="Amidohydro-rel"/>
</dbReference>
<sequence>MWDIVLKNGHVVDPLNQRNGVMDVAIENGRIAAVGEGLVGAAKAIEDCSGKYVFPGIIDAHMHLGSVYGSPYGSRMTALAGITTCLDMAGPLKEIIDEGHKTGAGLNVATIDRMEPTELWGTDTPSREQISEFIETRVDGGALGVKLVGGHWPLSAQACRDTIELCNEKDAYVAWHAGTTTAHSDILGMKQAVEVTGDMRLHLAHINSYCRGRVHAPDAEANEAIELLKSHPRIWSEAYLSPLNGTHLSCDKDGNVLDFVTRTCLEIYKLPVSAEGIREAFRRRILITLKDTGYVTDILEGMEAMRYWEEKGTTNVVGCFPVNAAISRMMLAQAKRDDGSFVIDAMSTDGGCIPRNVIIPMGLALVKFGALTLPEFVMKASLNAARHLRLFDRGHLTEGAVADITVVDMKSHLATETFIDGRVNMKDGVLYGQSIRFITTERGQQALKDKGYETITIDLSSPEPERLKA</sequence>
<dbReference type="EMBL" id="DVMY01000098">
    <property type="protein sequence ID" value="HIU37867.1"/>
    <property type="molecule type" value="Genomic_DNA"/>
</dbReference>
<dbReference type="PANTHER" id="PTHR42717:SF1">
    <property type="entry name" value="IMIDAZOLONEPROPIONASE AND RELATED AMIDOHYDROLASES"/>
    <property type="match status" value="1"/>
</dbReference>
<dbReference type="InterPro" id="IPR011059">
    <property type="entry name" value="Metal-dep_hydrolase_composite"/>
</dbReference>
<dbReference type="Proteomes" id="UP000824083">
    <property type="component" value="Unassembled WGS sequence"/>
</dbReference>
<proteinExistence type="predicted"/>
<dbReference type="GO" id="GO:0016810">
    <property type="term" value="F:hydrolase activity, acting on carbon-nitrogen (but not peptide) bonds"/>
    <property type="evidence" value="ECO:0007669"/>
    <property type="project" value="InterPro"/>
</dbReference>
<name>A0A9D1IKR0_9BURK</name>
<dbReference type="GO" id="GO:0019213">
    <property type="term" value="F:deacetylase activity"/>
    <property type="evidence" value="ECO:0007669"/>
    <property type="project" value="InterPro"/>
</dbReference>
<dbReference type="Gene3D" id="3.20.20.140">
    <property type="entry name" value="Metal-dependent hydrolases"/>
    <property type="match status" value="2"/>
</dbReference>